<accession>A0A2T0K686</accession>
<dbReference type="EMBL" id="PVMZ01000013">
    <property type="protein sequence ID" value="PRX18239.1"/>
    <property type="molecule type" value="Genomic_DNA"/>
</dbReference>
<dbReference type="OrthoDB" id="3774979at2"/>
<comment type="caution">
    <text evidence="2">The sequence shown here is derived from an EMBL/GenBank/DDBJ whole genome shotgun (WGS) entry which is preliminary data.</text>
</comment>
<name>A0A2T0K686_9ACTN</name>
<organism evidence="2 3">
    <name type="scientific">Actinoplanes italicus</name>
    <dbReference type="NCBI Taxonomy" id="113567"/>
    <lineage>
        <taxon>Bacteria</taxon>
        <taxon>Bacillati</taxon>
        <taxon>Actinomycetota</taxon>
        <taxon>Actinomycetes</taxon>
        <taxon>Micromonosporales</taxon>
        <taxon>Micromonosporaceae</taxon>
        <taxon>Actinoplanes</taxon>
    </lineage>
</organism>
<proteinExistence type="predicted"/>
<evidence type="ECO:0000313" key="2">
    <source>
        <dbReference type="EMBL" id="PRX18239.1"/>
    </source>
</evidence>
<dbReference type="AlphaFoldDB" id="A0A2T0K686"/>
<feature type="signal peptide" evidence="1">
    <location>
        <begin position="1"/>
        <end position="21"/>
    </location>
</feature>
<evidence type="ECO:0000313" key="3">
    <source>
        <dbReference type="Proteomes" id="UP000239415"/>
    </source>
</evidence>
<sequence>MTPTRRLLAGAVLALTLGCAACTGEPSEPADPRPKGNPPDVGFTTAIDVRGQALHIAYELTNRSNGKLIVFNRVPAFSPSGSMVEDPASVYVIGSEPEGRVQVAKRAFHQEESDRTDWTTTPLIGITELEPGRSVREEFDVPLPLERRRPYGDDYGDGPVKLPDPVREVVFCVGAGRAADLPAPATPPDGDFGPVLGHLPTVTEAQHLWCSAPLAR</sequence>
<reference evidence="2 3" key="1">
    <citation type="submission" date="2018-03" db="EMBL/GenBank/DDBJ databases">
        <title>Genomic Encyclopedia of Archaeal and Bacterial Type Strains, Phase II (KMG-II): from individual species to whole genera.</title>
        <authorList>
            <person name="Goeker M."/>
        </authorList>
    </citation>
    <scope>NUCLEOTIDE SEQUENCE [LARGE SCALE GENOMIC DNA]</scope>
    <source>
        <strain evidence="2 3">DSM 43146</strain>
    </source>
</reference>
<keyword evidence="3" id="KW-1185">Reference proteome</keyword>
<evidence type="ECO:0000256" key="1">
    <source>
        <dbReference type="SAM" id="SignalP"/>
    </source>
</evidence>
<keyword evidence="1" id="KW-0732">Signal</keyword>
<protein>
    <submittedName>
        <fullName evidence="2">Uncharacterized protein</fullName>
    </submittedName>
</protein>
<dbReference type="PROSITE" id="PS51257">
    <property type="entry name" value="PROKAR_LIPOPROTEIN"/>
    <property type="match status" value="1"/>
</dbReference>
<feature type="chain" id="PRO_5038645236" evidence="1">
    <location>
        <begin position="22"/>
        <end position="216"/>
    </location>
</feature>
<dbReference type="RefSeq" id="WP_106323858.1">
    <property type="nucleotide sequence ID" value="NZ_BOMO01000098.1"/>
</dbReference>
<dbReference type="Proteomes" id="UP000239415">
    <property type="component" value="Unassembled WGS sequence"/>
</dbReference>
<gene>
    <name evidence="2" type="ORF">CLV67_11372</name>
</gene>